<dbReference type="OrthoDB" id="9797527at2"/>
<evidence type="ECO:0000256" key="2">
    <source>
        <dbReference type="ARBA" id="ARBA00012925"/>
    </source>
</evidence>
<dbReference type="RefSeq" id="WP_155695647.1">
    <property type="nucleotide sequence ID" value="NZ_WOCD01000003.1"/>
</dbReference>
<evidence type="ECO:0000256" key="6">
    <source>
        <dbReference type="ARBA" id="ARBA00023239"/>
    </source>
</evidence>
<dbReference type="PANTHER" id="PTHR11002:SF76">
    <property type="entry name" value="CARBONIC ANHYDRASE"/>
    <property type="match status" value="1"/>
</dbReference>
<evidence type="ECO:0000313" key="12">
    <source>
        <dbReference type="Proteomes" id="UP000439994"/>
    </source>
</evidence>
<evidence type="ECO:0000256" key="4">
    <source>
        <dbReference type="ARBA" id="ARBA00022723"/>
    </source>
</evidence>
<comment type="cofactor">
    <cofactor evidence="9">
        <name>Zn(2+)</name>
        <dbReference type="ChEBI" id="CHEBI:29105"/>
    </cofactor>
    <text evidence="9">Binds 1 zinc ion per subunit.</text>
</comment>
<name>A0A6N8F7U6_9GAMM</name>
<dbReference type="SUPFAM" id="SSF53056">
    <property type="entry name" value="beta-carbonic anhydrase, cab"/>
    <property type="match status" value="1"/>
</dbReference>
<gene>
    <name evidence="11" type="ORF">GNP35_08240</name>
</gene>
<dbReference type="EC" id="4.2.1.1" evidence="2 10"/>
<feature type="binding site" evidence="9">
    <location>
        <position position="39"/>
    </location>
    <ligand>
        <name>Zn(2+)</name>
        <dbReference type="ChEBI" id="CHEBI:29105"/>
    </ligand>
</feature>
<dbReference type="PROSITE" id="PS00705">
    <property type="entry name" value="PROK_CO2_ANHYDRASE_2"/>
    <property type="match status" value="1"/>
</dbReference>
<comment type="catalytic activity">
    <reaction evidence="8 10">
        <text>hydrogencarbonate + H(+) = CO2 + H2O</text>
        <dbReference type="Rhea" id="RHEA:10748"/>
        <dbReference type="ChEBI" id="CHEBI:15377"/>
        <dbReference type="ChEBI" id="CHEBI:15378"/>
        <dbReference type="ChEBI" id="CHEBI:16526"/>
        <dbReference type="ChEBI" id="CHEBI:17544"/>
        <dbReference type="EC" id="4.2.1.1"/>
    </reaction>
</comment>
<sequence length="202" mass="22958">MEKLLKGLKKFQDEVYPEHKDRFEALAQSQDPDVLFITCSDSRIDPNLITQSEPGELFICRNAGNIVPPHSHETGGMTASIEYAVSVLKVRHIIICGHSSCGAMKAAMNPLSVKRLPHVKVWLDHCRAAKEAVQQKHDHLTDEHLDEVTKQNIILQMNHLKTHPAVFSKLHTSEIQVHGWMYDIKTGNVEMYDDKQTRFITV</sequence>
<keyword evidence="6 10" id="KW-0456">Lyase</keyword>
<evidence type="ECO:0000256" key="5">
    <source>
        <dbReference type="ARBA" id="ARBA00022833"/>
    </source>
</evidence>
<feature type="binding site" evidence="9">
    <location>
        <position position="98"/>
    </location>
    <ligand>
        <name>Zn(2+)</name>
        <dbReference type="ChEBI" id="CHEBI:29105"/>
    </ligand>
</feature>
<dbReference type="InterPro" id="IPR001765">
    <property type="entry name" value="Carbonic_anhydrase"/>
</dbReference>
<dbReference type="InterPro" id="IPR036874">
    <property type="entry name" value="Carbonic_anhydrase_sf"/>
</dbReference>
<proteinExistence type="inferred from homology"/>
<keyword evidence="4 9" id="KW-0479">Metal-binding</keyword>
<dbReference type="PANTHER" id="PTHR11002">
    <property type="entry name" value="CARBONIC ANHYDRASE"/>
    <property type="match status" value="1"/>
</dbReference>
<dbReference type="FunFam" id="3.40.1050.10:FF:000003">
    <property type="entry name" value="Carbonic anhydrase"/>
    <property type="match status" value="1"/>
</dbReference>
<dbReference type="Pfam" id="PF00484">
    <property type="entry name" value="Pro_CA"/>
    <property type="match status" value="1"/>
</dbReference>
<comment type="similarity">
    <text evidence="1 10">Belongs to the beta-class carbonic anhydrase family.</text>
</comment>
<comment type="caution">
    <text evidence="11">The sequence shown here is derived from an EMBL/GenBank/DDBJ whole genome shotgun (WGS) entry which is preliminary data.</text>
</comment>
<dbReference type="Gene3D" id="3.40.1050.10">
    <property type="entry name" value="Carbonic anhydrase"/>
    <property type="match status" value="1"/>
</dbReference>
<keyword evidence="5 9" id="KW-0862">Zinc</keyword>
<reference evidence="11 12" key="1">
    <citation type="submission" date="2019-11" db="EMBL/GenBank/DDBJ databases">
        <title>P. haliotis isolates from Z. marina roots.</title>
        <authorList>
            <person name="Cohen M."/>
            <person name="Jospin G."/>
            <person name="Eisen J.A."/>
            <person name="Coil D.A."/>
        </authorList>
    </citation>
    <scope>NUCLEOTIDE SEQUENCE [LARGE SCALE GENOMIC DNA]</scope>
    <source>
        <strain evidence="11 12">UCD-MCMsp1aY</strain>
    </source>
</reference>
<dbReference type="AlphaFoldDB" id="A0A6N8F7U6"/>
<evidence type="ECO:0000313" key="11">
    <source>
        <dbReference type="EMBL" id="MUH72473.1"/>
    </source>
</evidence>
<dbReference type="InterPro" id="IPR045066">
    <property type="entry name" value="Beta_CA_cladeB"/>
</dbReference>
<evidence type="ECO:0000256" key="10">
    <source>
        <dbReference type="RuleBase" id="RU003956"/>
    </source>
</evidence>
<protein>
    <recommendedName>
        <fullName evidence="3 10">Carbonic anhydrase</fullName>
        <ecNumber evidence="2 10">4.2.1.1</ecNumber>
    </recommendedName>
    <alternativeName>
        <fullName evidence="7 10">Carbonate dehydratase</fullName>
    </alternativeName>
</protein>
<accession>A0A6N8F7U6</accession>
<dbReference type="Proteomes" id="UP000439994">
    <property type="component" value="Unassembled WGS sequence"/>
</dbReference>
<feature type="binding site" evidence="9">
    <location>
        <position position="41"/>
    </location>
    <ligand>
        <name>Zn(2+)</name>
        <dbReference type="ChEBI" id="CHEBI:29105"/>
    </ligand>
</feature>
<dbReference type="GO" id="GO:0015976">
    <property type="term" value="P:carbon utilization"/>
    <property type="evidence" value="ECO:0007669"/>
    <property type="project" value="InterPro"/>
</dbReference>
<evidence type="ECO:0000256" key="9">
    <source>
        <dbReference type="PIRSR" id="PIRSR601765-1"/>
    </source>
</evidence>
<dbReference type="GO" id="GO:0008270">
    <property type="term" value="F:zinc ion binding"/>
    <property type="evidence" value="ECO:0007669"/>
    <property type="project" value="UniProtKB-UniRule"/>
</dbReference>
<dbReference type="EMBL" id="WOCD01000003">
    <property type="protein sequence ID" value="MUH72473.1"/>
    <property type="molecule type" value="Genomic_DNA"/>
</dbReference>
<evidence type="ECO:0000256" key="7">
    <source>
        <dbReference type="ARBA" id="ARBA00031969"/>
    </source>
</evidence>
<evidence type="ECO:0000256" key="1">
    <source>
        <dbReference type="ARBA" id="ARBA00006217"/>
    </source>
</evidence>
<dbReference type="PROSITE" id="PS00704">
    <property type="entry name" value="PROK_CO2_ANHYDRASE_1"/>
    <property type="match status" value="1"/>
</dbReference>
<evidence type="ECO:0000256" key="8">
    <source>
        <dbReference type="ARBA" id="ARBA00048348"/>
    </source>
</evidence>
<comment type="function">
    <text evidence="10">Reversible hydration of carbon dioxide.</text>
</comment>
<organism evidence="11 12">
    <name type="scientific">Psychrosphaera haliotis</name>
    <dbReference type="NCBI Taxonomy" id="555083"/>
    <lineage>
        <taxon>Bacteria</taxon>
        <taxon>Pseudomonadati</taxon>
        <taxon>Pseudomonadota</taxon>
        <taxon>Gammaproteobacteria</taxon>
        <taxon>Alteromonadales</taxon>
        <taxon>Pseudoalteromonadaceae</taxon>
        <taxon>Psychrosphaera</taxon>
    </lineage>
</organism>
<feature type="binding site" evidence="9">
    <location>
        <position position="101"/>
    </location>
    <ligand>
        <name>Zn(2+)</name>
        <dbReference type="ChEBI" id="CHEBI:29105"/>
    </ligand>
</feature>
<dbReference type="GO" id="GO:0004089">
    <property type="term" value="F:carbonate dehydratase activity"/>
    <property type="evidence" value="ECO:0007669"/>
    <property type="project" value="UniProtKB-UniRule"/>
</dbReference>
<dbReference type="SMART" id="SM00947">
    <property type="entry name" value="Pro_CA"/>
    <property type="match status" value="1"/>
</dbReference>
<keyword evidence="12" id="KW-1185">Reference proteome</keyword>
<dbReference type="InterPro" id="IPR015892">
    <property type="entry name" value="Carbonic_anhydrase_CS"/>
</dbReference>
<dbReference type="CDD" id="cd00884">
    <property type="entry name" value="beta_CA_cladeB"/>
    <property type="match status" value="1"/>
</dbReference>
<evidence type="ECO:0000256" key="3">
    <source>
        <dbReference type="ARBA" id="ARBA00014628"/>
    </source>
</evidence>